<name>A0A1S9RHR2_PENBI</name>
<dbReference type="Pfam" id="PF20521">
    <property type="entry name" value="DUF6736"/>
    <property type="match status" value="1"/>
</dbReference>
<dbReference type="AlphaFoldDB" id="A0A1S9RHR2"/>
<evidence type="ECO:0000259" key="1">
    <source>
        <dbReference type="Pfam" id="PF20521"/>
    </source>
</evidence>
<dbReference type="EMBL" id="LJBN01000172">
    <property type="protein sequence ID" value="OOQ85062.1"/>
    <property type="molecule type" value="Genomic_DNA"/>
</dbReference>
<gene>
    <name evidence="2" type="ORF">PEBR_31216</name>
</gene>
<dbReference type="InterPro" id="IPR046624">
    <property type="entry name" value="CSS2_C"/>
</dbReference>
<comment type="caution">
    <text evidence="2">The sequence shown here is derived from an EMBL/GenBank/DDBJ whole genome shotgun (WGS) entry which is preliminary data.</text>
</comment>
<feature type="domain" description="Secreted protein CSS2 C-terminal" evidence="1">
    <location>
        <begin position="68"/>
        <end position="183"/>
    </location>
</feature>
<sequence>MFGPPTGVVGINAPQTSPFEHRTQDPLVSVFSRHQTFTLPIAASEPIKYLAVTFDLVNANYVALCNDTTALTRRTGITTTVAAATVLAAATSTIIAGSSVLTIYEFISDAIKSKSNPNSSTMTYGTDSGGTYFEAYAYEATTSGSNCDTTAEKKTILAAVETCANHLHTYGAVRGCCTFSHGGA</sequence>
<dbReference type="Proteomes" id="UP000190744">
    <property type="component" value="Unassembled WGS sequence"/>
</dbReference>
<organism evidence="2 3">
    <name type="scientific">Penicillium brasilianum</name>
    <dbReference type="NCBI Taxonomy" id="104259"/>
    <lineage>
        <taxon>Eukaryota</taxon>
        <taxon>Fungi</taxon>
        <taxon>Dikarya</taxon>
        <taxon>Ascomycota</taxon>
        <taxon>Pezizomycotina</taxon>
        <taxon>Eurotiomycetes</taxon>
        <taxon>Eurotiomycetidae</taxon>
        <taxon>Eurotiales</taxon>
        <taxon>Aspergillaceae</taxon>
        <taxon>Penicillium</taxon>
    </lineage>
</organism>
<reference evidence="3" key="1">
    <citation type="submission" date="2015-09" db="EMBL/GenBank/DDBJ databases">
        <authorList>
            <person name="Fill T.P."/>
            <person name="Baretta J.F."/>
            <person name="de Almeida L.G."/>
            <person name="Rocha M."/>
            <person name="de Souza D.H."/>
            <person name="Malavazi I."/>
            <person name="Cerdeira L.T."/>
            <person name="Hong H."/>
            <person name="Samborskyy M."/>
            <person name="de Vasconcelos A.T."/>
            <person name="Leadlay P."/>
            <person name="Rodrigues-Filho E."/>
        </authorList>
    </citation>
    <scope>NUCLEOTIDE SEQUENCE [LARGE SCALE GENOMIC DNA]</scope>
    <source>
        <strain evidence="3">LaBioMMi 136</strain>
    </source>
</reference>
<proteinExistence type="predicted"/>
<accession>A0A1S9RHR2</accession>
<evidence type="ECO:0000313" key="3">
    <source>
        <dbReference type="Proteomes" id="UP000190744"/>
    </source>
</evidence>
<protein>
    <recommendedName>
        <fullName evidence="1">Secreted protein CSS2 C-terminal domain-containing protein</fullName>
    </recommendedName>
</protein>
<evidence type="ECO:0000313" key="2">
    <source>
        <dbReference type="EMBL" id="OOQ85062.1"/>
    </source>
</evidence>